<dbReference type="Pfam" id="PF00034">
    <property type="entry name" value="Cytochrom_C"/>
    <property type="match status" value="1"/>
</dbReference>
<sequence>MFDTMTFTKVVGGFCGTFLVFLLGKWAAEGIYHVGIEAHGDEEVHAAYVIDTGSEEGGGEEEQTVDFASLWAEADAGAGERVFNQCRACHQLEEGANAVGPYLYGVVGRDIGAAEGFSYSGALSEQDADVWNPETLFAFLENPSGWAPGTSMSYSGLSDGEDRVNLIAYLNEHGGNAEVGVTEGGSDEAAASEEGGDTEEAAASEGNAEGGDTEQSAESEGGAEGGEAEQAADSEGNAEGGEAEQAAGSEGGETEQAAGSEGGEGSAILANADAEAGERVFNKCRACHKLDGSDGVGPHLNGVVGRDVGAAEGFNYSGALKEAADVWTPENLDAFLENPRGFASGTKMSFAGLRSEEERANVIAYLNSVE</sequence>
<dbReference type="InterPro" id="IPR036909">
    <property type="entry name" value="Cyt_c-like_dom_sf"/>
</dbReference>
<feature type="compositionally biased region" description="Low complexity" evidence="7">
    <location>
        <begin position="243"/>
        <end position="259"/>
    </location>
</feature>
<dbReference type="PANTHER" id="PTHR11961">
    <property type="entry name" value="CYTOCHROME C"/>
    <property type="match status" value="1"/>
</dbReference>
<gene>
    <name evidence="9" type="ORF">SAMN04515678_11080</name>
</gene>
<proteinExistence type="predicted"/>
<dbReference type="EMBL" id="FOMS01000010">
    <property type="protein sequence ID" value="SFE47899.1"/>
    <property type="molecule type" value="Genomic_DNA"/>
</dbReference>
<evidence type="ECO:0000259" key="8">
    <source>
        <dbReference type="PROSITE" id="PS51007"/>
    </source>
</evidence>
<dbReference type="InterPro" id="IPR009056">
    <property type="entry name" value="Cyt_c-like_dom"/>
</dbReference>
<keyword evidence="4" id="KW-0249">Electron transport</keyword>
<accession>A0A1I2AVX9</accession>
<dbReference type="PROSITE" id="PS51007">
    <property type="entry name" value="CYTC"/>
    <property type="match status" value="2"/>
</dbReference>
<evidence type="ECO:0000313" key="10">
    <source>
        <dbReference type="Proteomes" id="UP000325289"/>
    </source>
</evidence>
<protein>
    <submittedName>
        <fullName evidence="9">Cytochrome c2</fullName>
    </submittedName>
</protein>
<keyword evidence="1" id="KW-0813">Transport</keyword>
<dbReference type="Proteomes" id="UP000325289">
    <property type="component" value="Unassembled WGS sequence"/>
</dbReference>
<evidence type="ECO:0000256" key="5">
    <source>
        <dbReference type="ARBA" id="ARBA00023004"/>
    </source>
</evidence>
<keyword evidence="10" id="KW-1185">Reference proteome</keyword>
<feature type="compositionally biased region" description="Acidic residues" evidence="7">
    <location>
        <begin position="190"/>
        <end position="202"/>
    </location>
</feature>
<evidence type="ECO:0000256" key="6">
    <source>
        <dbReference type="PROSITE-ProRule" id="PRU00433"/>
    </source>
</evidence>
<evidence type="ECO:0000256" key="7">
    <source>
        <dbReference type="SAM" id="MobiDB-lite"/>
    </source>
</evidence>
<evidence type="ECO:0000313" key="9">
    <source>
        <dbReference type="EMBL" id="SFE47899.1"/>
    </source>
</evidence>
<evidence type="ECO:0000256" key="4">
    <source>
        <dbReference type="ARBA" id="ARBA00022982"/>
    </source>
</evidence>
<evidence type="ECO:0000256" key="1">
    <source>
        <dbReference type="ARBA" id="ARBA00022448"/>
    </source>
</evidence>
<dbReference type="GO" id="GO:0020037">
    <property type="term" value="F:heme binding"/>
    <property type="evidence" value="ECO:0007669"/>
    <property type="project" value="InterPro"/>
</dbReference>
<dbReference type="AlphaFoldDB" id="A0A1I2AVX9"/>
<dbReference type="InterPro" id="IPR002327">
    <property type="entry name" value="Cyt_c_1A/1B"/>
</dbReference>
<keyword evidence="3 6" id="KW-0479">Metal-binding</keyword>
<feature type="domain" description="Cytochrome c" evidence="8">
    <location>
        <begin position="74"/>
        <end position="174"/>
    </location>
</feature>
<keyword evidence="5 6" id="KW-0408">Iron</keyword>
<dbReference type="PRINTS" id="PR00604">
    <property type="entry name" value="CYTCHRMECIAB"/>
</dbReference>
<organism evidence="9 10">
    <name type="scientific">Roseivivax sediminis</name>
    <dbReference type="NCBI Taxonomy" id="936889"/>
    <lineage>
        <taxon>Bacteria</taxon>
        <taxon>Pseudomonadati</taxon>
        <taxon>Pseudomonadota</taxon>
        <taxon>Alphaproteobacteria</taxon>
        <taxon>Rhodobacterales</taxon>
        <taxon>Roseobacteraceae</taxon>
        <taxon>Roseivivax</taxon>
    </lineage>
</organism>
<feature type="region of interest" description="Disordered" evidence="7">
    <location>
        <begin position="178"/>
        <end position="264"/>
    </location>
</feature>
<dbReference type="GO" id="GO:0009055">
    <property type="term" value="F:electron transfer activity"/>
    <property type="evidence" value="ECO:0007669"/>
    <property type="project" value="InterPro"/>
</dbReference>
<keyword evidence="2 6" id="KW-0349">Heme</keyword>
<dbReference type="Gene3D" id="1.10.760.10">
    <property type="entry name" value="Cytochrome c-like domain"/>
    <property type="match status" value="2"/>
</dbReference>
<evidence type="ECO:0000256" key="3">
    <source>
        <dbReference type="ARBA" id="ARBA00022723"/>
    </source>
</evidence>
<dbReference type="SUPFAM" id="SSF46626">
    <property type="entry name" value="Cytochrome c"/>
    <property type="match status" value="2"/>
</dbReference>
<evidence type="ECO:0000256" key="2">
    <source>
        <dbReference type="ARBA" id="ARBA00022617"/>
    </source>
</evidence>
<dbReference type="OrthoDB" id="9805828at2"/>
<dbReference type="RefSeq" id="WP_149756873.1">
    <property type="nucleotide sequence ID" value="NZ_FOMS01000010.1"/>
</dbReference>
<dbReference type="GO" id="GO:0046872">
    <property type="term" value="F:metal ion binding"/>
    <property type="evidence" value="ECO:0007669"/>
    <property type="project" value="UniProtKB-KW"/>
</dbReference>
<name>A0A1I2AVX9_9RHOB</name>
<reference evidence="9 10" key="1">
    <citation type="submission" date="2016-10" db="EMBL/GenBank/DDBJ databases">
        <authorList>
            <person name="Varghese N."/>
            <person name="Submissions S."/>
        </authorList>
    </citation>
    <scope>NUCLEOTIDE SEQUENCE [LARGE SCALE GENOMIC DNA]</scope>
    <source>
        <strain evidence="10">YIM D21,KCTC 23444,ACCC 10710</strain>
    </source>
</reference>
<feature type="domain" description="Cytochrome c" evidence="8">
    <location>
        <begin position="272"/>
        <end position="370"/>
    </location>
</feature>